<keyword evidence="2" id="KW-1185">Reference proteome</keyword>
<dbReference type="Proteomes" id="UP000183832">
    <property type="component" value="Unassembled WGS sequence"/>
</dbReference>
<accession>A0A1J1IR70</accession>
<organism evidence="1 2">
    <name type="scientific">Clunio marinus</name>
    <dbReference type="NCBI Taxonomy" id="568069"/>
    <lineage>
        <taxon>Eukaryota</taxon>
        <taxon>Metazoa</taxon>
        <taxon>Ecdysozoa</taxon>
        <taxon>Arthropoda</taxon>
        <taxon>Hexapoda</taxon>
        <taxon>Insecta</taxon>
        <taxon>Pterygota</taxon>
        <taxon>Neoptera</taxon>
        <taxon>Endopterygota</taxon>
        <taxon>Diptera</taxon>
        <taxon>Nematocera</taxon>
        <taxon>Chironomoidea</taxon>
        <taxon>Chironomidae</taxon>
        <taxon>Clunio</taxon>
    </lineage>
</organism>
<protein>
    <submittedName>
        <fullName evidence="1">CLUMA_CG014828, isoform A</fullName>
    </submittedName>
</protein>
<evidence type="ECO:0000313" key="1">
    <source>
        <dbReference type="EMBL" id="CRL01590.1"/>
    </source>
</evidence>
<evidence type="ECO:0000313" key="2">
    <source>
        <dbReference type="Proteomes" id="UP000183832"/>
    </source>
</evidence>
<proteinExistence type="predicted"/>
<sequence>MFCMRLLNAAHTTKLEAIITTAMETTRSCCWRQNNNLDVGMRIVKALWYRQEEFSFSALKLP</sequence>
<gene>
    <name evidence="1" type="ORF">CLUMA_CG014828</name>
</gene>
<dbReference type="AlphaFoldDB" id="A0A1J1IR70"/>
<dbReference type="EMBL" id="CVRI01000055">
    <property type="protein sequence ID" value="CRL01590.1"/>
    <property type="molecule type" value="Genomic_DNA"/>
</dbReference>
<name>A0A1J1IR70_9DIPT</name>
<reference evidence="1 2" key="1">
    <citation type="submission" date="2015-04" db="EMBL/GenBank/DDBJ databases">
        <authorList>
            <person name="Syromyatnikov M.Y."/>
            <person name="Popov V.N."/>
        </authorList>
    </citation>
    <scope>NUCLEOTIDE SEQUENCE [LARGE SCALE GENOMIC DNA]</scope>
</reference>